<evidence type="ECO:0000313" key="2">
    <source>
        <dbReference type="Proteomes" id="UP001066276"/>
    </source>
</evidence>
<keyword evidence="2" id="KW-1185">Reference proteome</keyword>
<gene>
    <name evidence="1" type="ORF">NDU88_003587</name>
</gene>
<dbReference type="Proteomes" id="UP001066276">
    <property type="component" value="Chromosome 10"/>
</dbReference>
<reference evidence="1" key="1">
    <citation type="journal article" date="2022" name="bioRxiv">
        <title>Sequencing and chromosome-scale assembly of the giantPleurodeles waltlgenome.</title>
        <authorList>
            <person name="Brown T."/>
            <person name="Elewa A."/>
            <person name="Iarovenko S."/>
            <person name="Subramanian E."/>
            <person name="Araus A.J."/>
            <person name="Petzold A."/>
            <person name="Susuki M."/>
            <person name="Suzuki K.-i.T."/>
            <person name="Hayashi T."/>
            <person name="Toyoda A."/>
            <person name="Oliveira C."/>
            <person name="Osipova E."/>
            <person name="Leigh N.D."/>
            <person name="Simon A."/>
            <person name="Yun M.H."/>
        </authorList>
    </citation>
    <scope>NUCLEOTIDE SEQUENCE</scope>
    <source>
        <strain evidence="1">20211129_DDA</strain>
        <tissue evidence="1">Liver</tissue>
    </source>
</reference>
<protein>
    <submittedName>
        <fullName evidence="1">Uncharacterized protein</fullName>
    </submittedName>
</protein>
<sequence length="138" mass="15577">MFSQAIFHRRTLRDRVLNSLNSTVCAWCSIVDRQAQHAATYPTTLAVLGFLLGQEQGVRQAFESLDIHYMGDFFADGLMKGWVQITEHTVMSAALAKFHYFRDRQAEHKLLDNDLLEPPGLPALTMSDTGYRACQLGN</sequence>
<name>A0AAV7M3U4_PLEWA</name>
<dbReference type="AlphaFoldDB" id="A0AAV7M3U4"/>
<dbReference type="EMBL" id="JANPWB010000014">
    <property type="protein sequence ID" value="KAJ1098476.1"/>
    <property type="molecule type" value="Genomic_DNA"/>
</dbReference>
<comment type="caution">
    <text evidence="1">The sequence shown here is derived from an EMBL/GenBank/DDBJ whole genome shotgun (WGS) entry which is preliminary data.</text>
</comment>
<accession>A0AAV7M3U4</accession>
<proteinExistence type="predicted"/>
<evidence type="ECO:0000313" key="1">
    <source>
        <dbReference type="EMBL" id="KAJ1098476.1"/>
    </source>
</evidence>
<organism evidence="1 2">
    <name type="scientific">Pleurodeles waltl</name>
    <name type="common">Iberian ribbed newt</name>
    <dbReference type="NCBI Taxonomy" id="8319"/>
    <lineage>
        <taxon>Eukaryota</taxon>
        <taxon>Metazoa</taxon>
        <taxon>Chordata</taxon>
        <taxon>Craniata</taxon>
        <taxon>Vertebrata</taxon>
        <taxon>Euteleostomi</taxon>
        <taxon>Amphibia</taxon>
        <taxon>Batrachia</taxon>
        <taxon>Caudata</taxon>
        <taxon>Salamandroidea</taxon>
        <taxon>Salamandridae</taxon>
        <taxon>Pleurodelinae</taxon>
        <taxon>Pleurodeles</taxon>
    </lineage>
</organism>